<dbReference type="SUPFAM" id="SSF53098">
    <property type="entry name" value="Ribonuclease H-like"/>
    <property type="match status" value="1"/>
</dbReference>
<sequence>MLDVSERRVCRVLGQHRSTQRKVPCGADDEEALTEDIVALAKQYGRYGYRRVTALLHAAGWSVNHKRVERIWRREGLKVPQKQSKRGRLWLNDGSCIRLRPAYPGHVWAYDFVEARTHDGRKFRILTIIDEASRECLALVVARQLRHEDVLAALAELFIDRGPPAHIRSDNGSEFIATAVQNGSAKWA</sequence>
<dbReference type="GO" id="GO:0003676">
    <property type="term" value="F:nucleic acid binding"/>
    <property type="evidence" value="ECO:0007669"/>
    <property type="project" value="InterPro"/>
</dbReference>
<organism evidence="2 3">
    <name type="scientific">Sphingomonas xinjiangensis</name>
    <dbReference type="NCBI Taxonomy" id="643568"/>
    <lineage>
        <taxon>Bacteria</taxon>
        <taxon>Pseudomonadati</taxon>
        <taxon>Pseudomonadota</taxon>
        <taxon>Alphaproteobacteria</taxon>
        <taxon>Sphingomonadales</taxon>
        <taxon>Sphingomonadaceae</taxon>
        <taxon>Sphingomonas</taxon>
    </lineage>
</organism>
<dbReference type="PROSITE" id="PS50994">
    <property type="entry name" value="INTEGRASE"/>
    <property type="match status" value="1"/>
</dbReference>
<gene>
    <name evidence="2" type="ORF">FHT02_003974</name>
</gene>
<proteinExistence type="predicted"/>
<dbReference type="Gene3D" id="3.30.420.10">
    <property type="entry name" value="Ribonuclease H-like superfamily/Ribonuclease H"/>
    <property type="match status" value="1"/>
</dbReference>
<dbReference type="InterPro" id="IPR025948">
    <property type="entry name" value="HTH-like_dom"/>
</dbReference>
<comment type="caution">
    <text evidence="2">The sequence shown here is derived from an EMBL/GenBank/DDBJ whole genome shotgun (WGS) entry which is preliminary data.</text>
</comment>
<feature type="domain" description="Integrase catalytic" evidence="1">
    <location>
        <begin position="100"/>
        <end position="188"/>
    </location>
</feature>
<keyword evidence="3" id="KW-1185">Reference proteome</keyword>
<dbReference type="InterPro" id="IPR012337">
    <property type="entry name" value="RNaseH-like_sf"/>
</dbReference>
<dbReference type="AlphaFoldDB" id="A0A840YSR1"/>
<evidence type="ECO:0000313" key="2">
    <source>
        <dbReference type="EMBL" id="MBB5712714.1"/>
    </source>
</evidence>
<dbReference type="InterPro" id="IPR036397">
    <property type="entry name" value="RNaseH_sf"/>
</dbReference>
<dbReference type="Proteomes" id="UP000527143">
    <property type="component" value="Unassembled WGS sequence"/>
</dbReference>
<dbReference type="Pfam" id="PF00665">
    <property type="entry name" value="rve"/>
    <property type="match status" value="1"/>
</dbReference>
<evidence type="ECO:0000259" key="1">
    <source>
        <dbReference type="PROSITE" id="PS50994"/>
    </source>
</evidence>
<accession>A0A840YSR1</accession>
<dbReference type="Pfam" id="PF13276">
    <property type="entry name" value="HTH_21"/>
    <property type="match status" value="1"/>
</dbReference>
<dbReference type="InterPro" id="IPR001584">
    <property type="entry name" value="Integrase_cat-core"/>
</dbReference>
<dbReference type="GO" id="GO:0015074">
    <property type="term" value="P:DNA integration"/>
    <property type="evidence" value="ECO:0007669"/>
    <property type="project" value="InterPro"/>
</dbReference>
<evidence type="ECO:0000313" key="3">
    <source>
        <dbReference type="Proteomes" id="UP000527143"/>
    </source>
</evidence>
<dbReference type="PANTHER" id="PTHR47515:SF1">
    <property type="entry name" value="BLR2054 PROTEIN"/>
    <property type="match status" value="1"/>
</dbReference>
<protein>
    <submittedName>
        <fullName evidence="2">Transposase InsO family protein</fullName>
    </submittedName>
</protein>
<dbReference type="EMBL" id="JACIJF010000023">
    <property type="protein sequence ID" value="MBB5712714.1"/>
    <property type="molecule type" value="Genomic_DNA"/>
</dbReference>
<name>A0A840YSR1_9SPHN</name>
<reference evidence="2 3" key="1">
    <citation type="submission" date="2020-08" db="EMBL/GenBank/DDBJ databases">
        <title>Genomic Encyclopedia of Type Strains, Phase IV (KMG-IV): sequencing the most valuable type-strain genomes for metagenomic binning, comparative biology and taxonomic classification.</title>
        <authorList>
            <person name="Goeker M."/>
        </authorList>
    </citation>
    <scope>NUCLEOTIDE SEQUENCE [LARGE SCALE GENOMIC DNA]</scope>
    <source>
        <strain evidence="2 3">DSM 26736</strain>
    </source>
</reference>
<dbReference type="PANTHER" id="PTHR47515">
    <property type="entry name" value="LOW CALCIUM RESPONSE LOCUS PROTEIN T"/>
    <property type="match status" value="1"/>
</dbReference>